<organism evidence="1 2">
    <name type="scientific">Formimonas warabiya</name>
    <dbReference type="NCBI Taxonomy" id="1761012"/>
    <lineage>
        <taxon>Bacteria</taxon>
        <taxon>Bacillati</taxon>
        <taxon>Bacillota</taxon>
        <taxon>Clostridia</taxon>
        <taxon>Eubacteriales</taxon>
        <taxon>Peptococcaceae</taxon>
        <taxon>Candidatus Formimonas</taxon>
    </lineage>
</organism>
<dbReference type="KEGG" id="fwa:DCMF_11415"/>
<reference evidence="1 2" key="1">
    <citation type="submission" date="2016-10" db="EMBL/GenBank/DDBJ databases">
        <title>Complete Genome Sequence of Peptococcaceae strain DCMF.</title>
        <authorList>
            <person name="Edwards R.J."/>
            <person name="Holland S.I."/>
            <person name="Deshpande N.P."/>
            <person name="Wong Y.K."/>
            <person name="Ertan H."/>
            <person name="Manefield M."/>
            <person name="Russell T.L."/>
            <person name="Lee M.J."/>
        </authorList>
    </citation>
    <scope>NUCLEOTIDE SEQUENCE [LARGE SCALE GENOMIC DNA]</scope>
    <source>
        <strain evidence="1 2">DCMF</strain>
    </source>
</reference>
<sequence length="173" mass="19542">MLQLTHSAILDTDKGVFSLEKTLAQILSDKKGGPIDYNGKNVVMAKKIPVKSGQEVEIEILRFNGDSKQGFEVSIDQRKGYIEVNGQKLNSPIFWTDTAPRTFSFKCFPKKTEGIMGIWNVWKNIEYKENTDAWIGNAGLYVERIDDEKTILHCSNGIGDVNFDDLVLQIKIK</sequence>
<evidence type="ECO:0000313" key="1">
    <source>
        <dbReference type="EMBL" id="ATW25295.1"/>
    </source>
</evidence>
<evidence type="ECO:0000313" key="2">
    <source>
        <dbReference type="Proteomes" id="UP000323521"/>
    </source>
</evidence>
<protein>
    <submittedName>
        <fullName evidence="1">Uncharacterized protein</fullName>
    </submittedName>
</protein>
<name>A0A3G1KT04_FORW1</name>
<accession>A0A3G1KT04</accession>
<dbReference type="Proteomes" id="UP000323521">
    <property type="component" value="Chromosome"/>
</dbReference>
<dbReference type="AlphaFoldDB" id="A0A3G1KT04"/>
<keyword evidence="2" id="KW-1185">Reference proteome</keyword>
<gene>
    <name evidence="1" type="ORF">DCMF_11415</name>
</gene>
<proteinExistence type="predicted"/>
<dbReference type="EMBL" id="CP017634">
    <property type="protein sequence ID" value="ATW25295.1"/>
    <property type="molecule type" value="Genomic_DNA"/>
</dbReference>